<proteinExistence type="predicted"/>
<dbReference type="Proteomes" id="UP001519460">
    <property type="component" value="Unassembled WGS sequence"/>
</dbReference>
<evidence type="ECO:0000313" key="3">
    <source>
        <dbReference type="Proteomes" id="UP001519460"/>
    </source>
</evidence>
<keyword evidence="3" id="KW-1185">Reference proteome</keyword>
<comment type="caution">
    <text evidence="2">The sequence shown here is derived from an EMBL/GenBank/DDBJ whole genome shotgun (WGS) entry which is preliminary data.</text>
</comment>
<accession>A0ABD0KN21</accession>
<protein>
    <submittedName>
        <fullName evidence="2">Uncharacterized protein</fullName>
    </submittedName>
</protein>
<sequence>MPPSARKNVHPNAVKSQPSVSRMSTMCRESPDVCSQSGRMRLTGMSEEADPNTLPGLQQDPTDETVPTVPLIESFHDVETLKSQVRRLALGNDEALGSDLEKDTASPSGRESTLSLSSDDTLNCDDSRSGGIDSNDTSLTGDVENHATDSLGAVQSGKTDPVQVNSQSHGGGIKAGLLMSPVLLTEDVPVDVGASNRLSSVLENISLPLLYLPTTRQIVNGDKSPGSVNSASGADAPKEGGEQFSRDGGFTGETFPHECNGSEILSTSQTPVSETPGSMFHTVSSSTSSDFDRLRADPDQVTLNSVESFTSNTLSFDPTARLYTDTSSLSSISTGTDFSVSAVSIGDDYGESKHALCDVEDGTFMDVNLHGRNSYEASKNSSLDSGFEDRGAKPKKRGFSFLSR</sequence>
<feature type="compositionally biased region" description="Polar residues" evidence="1">
    <location>
        <begin position="375"/>
        <end position="384"/>
    </location>
</feature>
<feature type="region of interest" description="Disordered" evidence="1">
    <location>
        <begin position="375"/>
        <end position="404"/>
    </location>
</feature>
<feature type="region of interest" description="Disordered" evidence="1">
    <location>
        <begin position="1"/>
        <end position="68"/>
    </location>
</feature>
<organism evidence="2 3">
    <name type="scientific">Batillaria attramentaria</name>
    <dbReference type="NCBI Taxonomy" id="370345"/>
    <lineage>
        <taxon>Eukaryota</taxon>
        <taxon>Metazoa</taxon>
        <taxon>Spiralia</taxon>
        <taxon>Lophotrochozoa</taxon>
        <taxon>Mollusca</taxon>
        <taxon>Gastropoda</taxon>
        <taxon>Caenogastropoda</taxon>
        <taxon>Sorbeoconcha</taxon>
        <taxon>Cerithioidea</taxon>
        <taxon>Batillariidae</taxon>
        <taxon>Batillaria</taxon>
    </lineage>
</organism>
<dbReference type="EMBL" id="JACVVK020000152">
    <property type="protein sequence ID" value="KAK7488322.1"/>
    <property type="molecule type" value="Genomic_DNA"/>
</dbReference>
<feature type="region of interest" description="Disordered" evidence="1">
    <location>
        <begin position="221"/>
        <end position="293"/>
    </location>
</feature>
<feature type="compositionally biased region" description="Polar residues" evidence="1">
    <location>
        <begin position="263"/>
        <end position="276"/>
    </location>
</feature>
<reference evidence="2 3" key="1">
    <citation type="journal article" date="2023" name="Sci. Data">
        <title>Genome assembly of the Korean intertidal mud-creeper Batillaria attramentaria.</title>
        <authorList>
            <person name="Patra A.K."/>
            <person name="Ho P.T."/>
            <person name="Jun S."/>
            <person name="Lee S.J."/>
            <person name="Kim Y."/>
            <person name="Won Y.J."/>
        </authorList>
    </citation>
    <scope>NUCLEOTIDE SEQUENCE [LARGE SCALE GENOMIC DNA]</scope>
    <source>
        <strain evidence="2">Wonlab-2016</strain>
    </source>
</reference>
<evidence type="ECO:0000256" key="1">
    <source>
        <dbReference type="SAM" id="MobiDB-lite"/>
    </source>
</evidence>
<dbReference type="AlphaFoldDB" id="A0ABD0KN21"/>
<evidence type="ECO:0000313" key="2">
    <source>
        <dbReference type="EMBL" id="KAK7488322.1"/>
    </source>
</evidence>
<feature type="compositionally biased region" description="Polar residues" evidence="1">
    <location>
        <begin position="14"/>
        <end position="24"/>
    </location>
</feature>
<gene>
    <name evidence="2" type="ORF">BaRGS_00020481</name>
</gene>
<name>A0ABD0KN21_9CAEN</name>
<feature type="region of interest" description="Disordered" evidence="1">
    <location>
        <begin position="98"/>
        <end position="144"/>
    </location>
</feature>
<feature type="compositionally biased region" description="Basic and acidic residues" evidence="1">
    <location>
        <begin position="236"/>
        <end position="245"/>
    </location>
</feature>
<feature type="compositionally biased region" description="Low complexity" evidence="1">
    <location>
        <begin position="112"/>
        <end position="121"/>
    </location>
</feature>